<name>A0A3E2GTK5_SCYLI</name>
<dbReference type="GO" id="GO:0030246">
    <property type="term" value="F:carbohydrate binding"/>
    <property type="evidence" value="ECO:0007669"/>
    <property type="project" value="InterPro"/>
</dbReference>
<dbReference type="Pfam" id="PF10645">
    <property type="entry name" value="Carb_bind"/>
    <property type="match status" value="1"/>
</dbReference>
<dbReference type="AlphaFoldDB" id="A0A3E2GTK5"/>
<feature type="non-terminal residue" evidence="2">
    <location>
        <position position="1"/>
    </location>
</feature>
<proteinExistence type="predicted"/>
<accession>A0A3E2GTK5</accession>
<sequence length="823" mass="88861">MGLVMGVALDEKDDGNGNGNGEALLPCGEAFYYMSKYTCYDGNFLCPVLNDEPTLRCGPDCYLPEMYSCSNGHLVYPPVSTATSTAPVSTPSSTNSTSPGSIPGVCTSNATTLHLSSPPYENYFHSDCHSSSQVVVVSPLPESNLTIIGQRFLVAWPAGNSGVAAWFAPENGVNGTLAIQVVNSSIGEPLGAIYEVPTAMGGDENRNGNASFGISTTIEFNSSATLTLAILGSIRTIRDFTEGPSLLRPEIQDAIVYGLMDNGAGVKLSRMWLDNTTTTTLTFESTSTSNLIALKNSTNSTVATFPAGTYTVNAMFNYPQLTPLSVSSVLSPSSQDIITQSPQQTAALSFLSYTTKLLAGAWRFLTYFGRDSMISAMLLEPVLSEGQGGAIEAVLAAVLERINATAEDGSVCHEETIGDYATWLNQQDNITSTAPQCNYAMIDSDYYLPVLMDRYFVQNSKGSARASEFLSTKASFFPASSNLTYGQLFTLTASKIVNLARPFASPGNQTIQNLMHLKDGQIVGQWRDSTYGIGGGRIPYDVNTGLAPAALRSIASLTKAGLLTRFNASEIESMAQVWEDETLKFFEVRVKQSDAKSLLTSYSAGLNIPSQSTVPDSDIVFHGLSLDGNNNLSQVQVMNTDDCFRHFLLNTTNQTQLTSFLNSTANNIQWRFPAGLYTDVGILVANPAYGDNLVYVANWTNNAYHGTVVWSWPQAMLARGLELQLSRCNSSSSVTEAPAFCNDTSVYGNVKRAYNTLWDVIEANSAHLETEVWSWNYDNSTGKFGYVDFGTLPPPAGQSPTESDIVQLWSLTFLAVTRNEGLR</sequence>
<comment type="caution">
    <text evidence="2">The sequence shown here is derived from an EMBL/GenBank/DDBJ whole genome shotgun (WGS) entry which is preliminary data.</text>
</comment>
<protein>
    <recommendedName>
        <fullName evidence="1">Endo-1,3(4)-beta-glucanase 1 carbohydrate binding domain-containing protein</fullName>
    </recommendedName>
</protein>
<dbReference type="OrthoDB" id="2591256at2759"/>
<gene>
    <name evidence="2" type="ORF">B7463_g11833</name>
</gene>
<evidence type="ECO:0000313" key="3">
    <source>
        <dbReference type="Proteomes" id="UP000258309"/>
    </source>
</evidence>
<dbReference type="EMBL" id="NCSJ02000437">
    <property type="protein sequence ID" value="RFU24505.1"/>
    <property type="molecule type" value="Genomic_DNA"/>
</dbReference>
<dbReference type="OMA" id="WSWQLAM"/>
<evidence type="ECO:0000313" key="2">
    <source>
        <dbReference type="EMBL" id="RFU24505.1"/>
    </source>
</evidence>
<keyword evidence="3" id="KW-1185">Reference proteome</keyword>
<dbReference type="STRING" id="5539.A0A3E2GTK5"/>
<dbReference type="InterPro" id="IPR018909">
    <property type="entry name" value="Eng1_septum"/>
</dbReference>
<organism evidence="2 3">
    <name type="scientific">Scytalidium lignicola</name>
    <name type="common">Hyphomycete</name>
    <dbReference type="NCBI Taxonomy" id="5539"/>
    <lineage>
        <taxon>Eukaryota</taxon>
        <taxon>Fungi</taxon>
        <taxon>Dikarya</taxon>
        <taxon>Ascomycota</taxon>
        <taxon>Pezizomycotina</taxon>
        <taxon>Leotiomycetes</taxon>
        <taxon>Leotiomycetes incertae sedis</taxon>
        <taxon>Scytalidium</taxon>
    </lineage>
</organism>
<feature type="domain" description="Endo-1,3(4)-beta-glucanase 1 carbohydrate binding" evidence="1">
    <location>
        <begin position="27"/>
        <end position="74"/>
    </location>
</feature>
<dbReference type="Proteomes" id="UP000258309">
    <property type="component" value="Unassembled WGS sequence"/>
</dbReference>
<feature type="non-terminal residue" evidence="2">
    <location>
        <position position="823"/>
    </location>
</feature>
<reference evidence="2 3" key="1">
    <citation type="submission" date="2018-05" db="EMBL/GenBank/DDBJ databases">
        <title>Draft genome sequence of Scytalidium lignicola DSM 105466, a ubiquitous saprotrophic fungus.</title>
        <authorList>
            <person name="Buettner E."/>
            <person name="Gebauer A.M."/>
            <person name="Hofrichter M."/>
            <person name="Liers C."/>
            <person name="Kellner H."/>
        </authorList>
    </citation>
    <scope>NUCLEOTIDE SEQUENCE [LARGE SCALE GENOMIC DNA]</scope>
    <source>
        <strain evidence="2 3">DSM 105466</strain>
    </source>
</reference>
<evidence type="ECO:0000259" key="1">
    <source>
        <dbReference type="Pfam" id="PF10645"/>
    </source>
</evidence>